<organism evidence="3 4">
    <name type="scientific">Pararoseomonas baculiformis</name>
    <dbReference type="NCBI Taxonomy" id="2820812"/>
    <lineage>
        <taxon>Bacteria</taxon>
        <taxon>Pseudomonadati</taxon>
        <taxon>Pseudomonadota</taxon>
        <taxon>Alphaproteobacteria</taxon>
        <taxon>Acetobacterales</taxon>
        <taxon>Acetobacteraceae</taxon>
        <taxon>Pararoseomonas</taxon>
    </lineage>
</organism>
<evidence type="ECO:0000259" key="2">
    <source>
        <dbReference type="PROSITE" id="PS50994"/>
    </source>
</evidence>
<name>A0ABS4AHV1_9PROT</name>
<sequence>MRPEDVARNRLLLFGEDRETARPMRVLRNRPSEDVLILFDCADRLAMPELFHVSQLPELPLRFAPKDSFYAPATHDDLIPEKYKTRRNTNWVSLQCLIGENEREREENERRLLHPVERGRMITLAVVRSRRAEPTMYRLLRLWWRGGMVENALLPRWDRCGGRDKFVPPADGRRPGRPAKGLRGLLAEPFDPEKLTNAADLYGRLIAQGTTPREAYFQVRLGVYCVKEEWSNVTGRPLDGTPDEEGGADVLPPSAPHIPSRAVLHYHAMKSTTRARIERSRTSRDRFDKDIRKRSGTAVTGARGPGQVYEIDATQWPVRLRSRRSTVDDIGLGTLYFVVDQYSQAYVGFHISLDAENSRGARMALAVACMDKVRFMRSIGIEIGPDDWPMHHVPTEIVTDGGPGFTAVDLRDAARPLGVLPTKTPSRKPFLKPFVENSFVRGEQSLLNRKVANHDGLGEVAPRHRLNGVLTLPELRRLVAYEILLLNRSTQVQRVPPDYTSADATKPTLDELWHFGVHGHGVPKVADHEKIERALYPRVTFAWTSNGLRLDGTDLLYHTDSDEVSMERLARRRAERWTGTVNPDAVEEAAIYLPDGTRLPLALAKGLEKRFPRWTYDEVQEERDRGAGNQPAKRDLLDHEASKIRARQDALVRQAEDEAGGVVATPSEASARLRAVDDPVRGAFRKSSRANPLKDDGAEPAEDVASPAPPAPSPYGHAGEHDALLNDLMGET</sequence>
<comment type="caution">
    <text evidence="3">The sequence shown here is derived from an EMBL/GenBank/DDBJ whole genome shotgun (WGS) entry which is preliminary data.</text>
</comment>
<accession>A0ABS4AHV1</accession>
<gene>
    <name evidence="3" type="ORF">J8J14_17640</name>
</gene>
<dbReference type="Gene3D" id="3.30.420.10">
    <property type="entry name" value="Ribonuclease H-like superfamily/Ribonuclease H"/>
    <property type="match status" value="1"/>
</dbReference>
<feature type="domain" description="Integrase catalytic" evidence="2">
    <location>
        <begin position="301"/>
        <end position="515"/>
    </location>
</feature>
<evidence type="ECO:0000256" key="1">
    <source>
        <dbReference type="SAM" id="MobiDB-lite"/>
    </source>
</evidence>
<dbReference type="RefSeq" id="WP_209380863.1">
    <property type="nucleotide sequence ID" value="NZ_JAGIZB010000018.1"/>
</dbReference>
<proteinExistence type="predicted"/>
<evidence type="ECO:0000313" key="3">
    <source>
        <dbReference type="EMBL" id="MBP0446601.1"/>
    </source>
</evidence>
<keyword evidence="4" id="KW-1185">Reference proteome</keyword>
<dbReference type="InterPro" id="IPR001584">
    <property type="entry name" value="Integrase_cat-core"/>
</dbReference>
<dbReference type="PROSITE" id="PS50994">
    <property type="entry name" value="INTEGRASE"/>
    <property type="match status" value="1"/>
</dbReference>
<feature type="region of interest" description="Disordered" evidence="1">
    <location>
        <begin position="619"/>
        <end position="639"/>
    </location>
</feature>
<dbReference type="Proteomes" id="UP000681594">
    <property type="component" value="Unassembled WGS sequence"/>
</dbReference>
<reference evidence="3 4" key="1">
    <citation type="submission" date="2021-03" db="EMBL/GenBank/DDBJ databases">
        <authorList>
            <person name="So Y."/>
        </authorList>
    </citation>
    <scope>NUCLEOTIDE SEQUENCE [LARGE SCALE GENOMIC DNA]</scope>
    <source>
        <strain evidence="3 4">SSH11</strain>
    </source>
</reference>
<protein>
    <recommendedName>
        <fullName evidence="2">Integrase catalytic domain-containing protein</fullName>
    </recommendedName>
</protein>
<dbReference type="EMBL" id="JAGIZB010000018">
    <property type="protein sequence ID" value="MBP0446601.1"/>
    <property type="molecule type" value="Genomic_DNA"/>
</dbReference>
<evidence type="ECO:0000313" key="4">
    <source>
        <dbReference type="Proteomes" id="UP000681594"/>
    </source>
</evidence>
<feature type="region of interest" description="Disordered" evidence="1">
    <location>
        <begin position="682"/>
        <end position="732"/>
    </location>
</feature>
<feature type="compositionally biased region" description="Basic and acidic residues" evidence="1">
    <location>
        <begin position="622"/>
        <end position="639"/>
    </location>
</feature>
<dbReference type="InterPro" id="IPR012337">
    <property type="entry name" value="RNaseH-like_sf"/>
</dbReference>
<dbReference type="SUPFAM" id="SSF53098">
    <property type="entry name" value="Ribonuclease H-like"/>
    <property type="match status" value="1"/>
</dbReference>
<dbReference type="InterPro" id="IPR036397">
    <property type="entry name" value="RNaseH_sf"/>
</dbReference>